<dbReference type="CDD" id="cd17763">
    <property type="entry name" value="UP_hUPP-like"/>
    <property type="match status" value="1"/>
</dbReference>
<evidence type="ECO:0000256" key="3">
    <source>
        <dbReference type="ARBA" id="ARBA00022679"/>
    </source>
</evidence>
<dbReference type="GO" id="GO:0004850">
    <property type="term" value="F:uridine phosphorylase activity"/>
    <property type="evidence" value="ECO:0007669"/>
    <property type="project" value="InterPro"/>
</dbReference>
<gene>
    <name evidence="6" type="ORF">OJAV_G00158830</name>
</gene>
<feature type="binding site" evidence="4">
    <location>
        <position position="211"/>
    </location>
    <ligand>
        <name>phosphate</name>
        <dbReference type="ChEBI" id="CHEBI:43474"/>
    </ligand>
</feature>
<keyword evidence="2" id="KW-0328">Glycosyltransferase</keyword>
<dbReference type="PANTHER" id="PTHR43691">
    <property type="entry name" value="URIDINE PHOSPHORYLASE"/>
    <property type="match status" value="1"/>
</dbReference>
<evidence type="ECO:0000256" key="1">
    <source>
        <dbReference type="ARBA" id="ARBA00010456"/>
    </source>
</evidence>
<dbReference type="PANTHER" id="PTHR43691:SF10">
    <property type="entry name" value="URIDINE PHOSPHORYLASE 1"/>
    <property type="match status" value="1"/>
</dbReference>
<dbReference type="Pfam" id="PF01048">
    <property type="entry name" value="PNP_UDP_1"/>
    <property type="match status" value="2"/>
</dbReference>
<dbReference type="Proteomes" id="UP000283210">
    <property type="component" value="Chromosome 16"/>
</dbReference>
<dbReference type="GO" id="GO:0006218">
    <property type="term" value="P:uridine catabolic process"/>
    <property type="evidence" value="ECO:0007669"/>
    <property type="project" value="TreeGrafter"/>
</dbReference>
<dbReference type="GO" id="GO:0009166">
    <property type="term" value="P:nucleotide catabolic process"/>
    <property type="evidence" value="ECO:0007669"/>
    <property type="project" value="InterPro"/>
</dbReference>
<reference evidence="6 7" key="2">
    <citation type="submission" date="2019-01" db="EMBL/GenBank/DDBJ databases">
        <title>A chromosome length genome reference of the Java medaka (oryzias javanicus).</title>
        <authorList>
            <person name="Herpin A."/>
            <person name="Takehana Y."/>
            <person name="Naruse K."/>
            <person name="Ansai S."/>
            <person name="Kawaguchi M."/>
        </authorList>
    </citation>
    <scope>NUCLEOTIDE SEQUENCE [LARGE SCALE GENOMIC DNA]</scope>
    <source>
        <strain evidence="6">RS831</strain>
        <tissue evidence="6">Whole body</tissue>
    </source>
</reference>
<keyword evidence="3" id="KW-0808">Transferase</keyword>
<dbReference type="PROSITE" id="PS01232">
    <property type="entry name" value="PNP_UDP_1"/>
    <property type="match status" value="1"/>
</dbReference>
<feature type="binding site" evidence="4">
    <location>
        <begin position="255"/>
        <end position="258"/>
    </location>
    <ligand>
        <name>phosphate</name>
        <dbReference type="ChEBI" id="CHEBI:43474"/>
    </ligand>
</feature>
<proteinExistence type="inferred from homology"/>
<evidence type="ECO:0000259" key="5">
    <source>
        <dbReference type="Pfam" id="PF01048"/>
    </source>
</evidence>
<accession>A0A437CJ51</accession>
<evidence type="ECO:0000313" key="6">
    <source>
        <dbReference type="EMBL" id="RVE62574.1"/>
    </source>
</evidence>
<dbReference type="InterPro" id="IPR000845">
    <property type="entry name" value="Nucleoside_phosphorylase_d"/>
</dbReference>
<dbReference type="SUPFAM" id="SSF53167">
    <property type="entry name" value="Purine and uridine phosphorylases"/>
    <property type="match status" value="1"/>
</dbReference>
<dbReference type="InterPro" id="IPR010059">
    <property type="entry name" value="Uridine_phosphorylase_euk"/>
</dbReference>
<feature type="domain" description="Nucleoside phosphorylase" evidence="5">
    <location>
        <begin position="288"/>
        <end position="393"/>
    </location>
</feature>
<evidence type="ECO:0000256" key="4">
    <source>
        <dbReference type="PIRSR" id="PIRSR610059-50"/>
    </source>
</evidence>
<name>A0A437CJ51_ORYJA</name>
<sequence>MEVSRRRMIHKHLQPTRPLRRCSYVDCDLQITAAACGQAQFVQETKVDLEQLYSNVSLHEQKKARISYSREFLMGLASCPEAKIKPPFLPENPIVLSQARDPGQLRLGTDREGDYYKSRQMDPLKNKQNSPFSTPVCVHNPHLESLKDDILYHFSLGTETHDLPAMFGDVKFVCVGGSPWRMKAFTEYIAAELAMEDPKSEYPNICAGTDRYAMYKVGPVLSVSHGMGIPSIAIMLHELIKLLYHAHCKDVTIIRIGTSGGIGLEPGTVVVTRQSVDATFEPKFEQCSKELGRFETVIGNTMCTLDFYEGQARLDGAFCSYSEKDKRDYLIKANEAGVCNIEMESSVFSAMCKLSGLRAAVVCVTLLDRLKGDQMISSHEVLNDFQKRPQILVGCFIKKKLMTKAQTSGVQ</sequence>
<dbReference type="InterPro" id="IPR035994">
    <property type="entry name" value="Nucleoside_phosphorylase_sf"/>
</dbReference>
<feature type="binding site" evidence="4">
    <location>
        <position position="311"/>
    </location>
    <ligand>
        <name>substrate</name>
    </ligand>
</feature>
<organism evidence="6 7">
    <name type="scientific">Oryzias javanicus</name>
    <name type="common">Javanese ricefish</name>
    <name type="synonym">Aplocheilus javanicus</name>
    <dbReference type="NCBI Taxonomy" id="123683"/>
    <lineage>
        <taxon>Eukaryota</taxon>
        <taxon>Metazoa</taxon>
        <taxon>Chordata</taxon>
        <taxon>Craniata</taxon>
        <taxon>Vertebrata</taxon>
        <taxon>Euteleostomi</taxon>
        <taxon>Actinopterygii</taxon>
        <taxon>Neopterygii</taxon>
        <taxon>Teleostei</taxon>
        <taxon>Neoteleostei</taxon>
        <taxon>Acanthomorphata</taxon>
        <taxon>Ovalentaria</taxon>
        <taxon>Atherinomorphae</taxon>
        <taxon>Beloniformes</taxon>
        <taxon>Adrianichthyidae</taxon>
        <taxon>Oryziinae</taxon>
        <taxon>Oryzias</taxon>
    </lineage>
</organism>
<dbReference type="EMBL" id="CM012452">
    <property type="protein sequence ID" value="RVE62574.1"/>
    <property type="molecule type" value="Genomic_DNA"/>
</dbReference>
<dbReference type="GO" id="GO:0005829">
    <property type="term" value="C:cytosol"/>
    <property type="evidence" value="ECO:0007669"/>
    <property type="project" value="TreeGrafter"/>
</dbReference>
<reference evidence="6 7" key="1">
    <citation type="submission" date="2018-11" db="EMBL/GenBank/DDBJ databases">
        <authorList>
            <person name="Lopez-Roques C."/>
            <person name="Donnadieu C."/>
            <person name="Bouchez O."/>
            <person name="Klopp C."/>
            <person name="Cabau C."/>
            <person name="Zahm M."/>
        </authorList>
    </citation>
    <scope>NUCLEOTIDE SEQUENCE [LARGE SCALE GENOMIC DNA]</scope>
    <source>
        <strain evidence="6">RS831</strain>
        <tissue evidence="6">Whole body</tissue>
    </source>
</reference>
<evidence type="ECO:0000256" key="2">
    <source>
        <dbReference type="ARBA" id="ARBA00022676"/>
    </source>
</evidence>
<dbReference type="AlphaFoldDB" id="A0A437CJ51"/>
<feature type="binding site" evidence="4">
    <location>
        <position position="313"/>
    </location>
    <ligand>
        <name>substrate</name>
    </ligand>
</feature>
<comment type="similarity">
    <text evidence="1">Belongs to the PNP/UDP phosphorylase family.</text>
</comment>
<feature type="domain" description="Nucleoside phosphorylase" evidence="5">
    <location>
        <begin position="171"/>
        <end position="281"/>
    </location>
</feature>
<evidence type="ECO:0000313" key="7">
    <source>
        <dbReference type="Proteomes" id="UP000283210"/>
    </source>
</evidence>
<dbReference type="Gene3D" id="3.40.50.1580">
    <property type="entry name" value="Nucleoside phosphorylase domain"/>
    <property type="match status" value="1"/>
</dbReference>
<dbReference type="InterPro" id="IPR018016">
    <property type="entry name" value="Nucleoside_phosphorylase_CS"/>
</dbReference>
<dbReference type="OrthoDB" id="204058at2759"/>
<keyword evidence="7" id="KW-1185">Reference proteome</keyword>
<protein>
    <recommendedName>
        <fullName evidence="5">Nucleoside phosphorylase domain-containing protein</fullName>
    </recommendedName>
</protein>